<dbReference type="InterPro" id="IPR024775">
    <property type="entry name" value="DinB-like"/>
</dbReference>
<dbReference type="Pfam" id="PF12867">
    <property type="entry name" value="DinB_2"/>
    <property type="match status" value="1"/>
</dbReference>
<evidence type="ECO:0000259" key="1">
    <source>
        <dbReference type="Pfam" id="PF12867"/>
    </source>
</evidence>
<protein>
    <submittedName>
        <fullName evidence="2">Uncharacterized damage-inducible protein DinB (Forms a four-helix bundle)</fullName>
    </submittedName>
</protein>
<dbReference type="OrthoDB" id="9814103at2"/>
<name>A0A1I2TSV5_9SPHI</name>
<dbReference type="SUPFAM" id="SSF109854">
    <property type="entry name" value="DinB/YfiT-like putative metalloenzymes"/>
    <property type="match status" value="1"/>
</dbReference>
<feature type="domain" description="DinB-like" evidence="1">
    <location>
        <begin position="22"/>
        <end position="150"/>
    </location>
</feature>
<gene>
    <name evidence="2" type="ORF">SAMN04489864_101572</name>
</gene>
<sequence>MELNLITELKKAFNGDAWHGSNLMQQLNLVDPANAFYHFIPNAHSIAELVLHITAWTDEVNSRLLGAVAKEPVAGDWPTPQAETIKEWEKIVFNCKTSNEELIRVCDGLSSTSWQTEVKDDREGEMGTGITYAALINGLIQHHAYHAGQIGLLLKFNLNKS</sequence>
<evidence type="ECO:0000313" key="3">
    <source>
        <dbReference type="Proteomes" id="UP000199666"/>
    </source>
</evidence>
<evidence type="ECO:0000313" key="2">
    <source>
        <dbReference type="EMBL" id="SFG67938.1"/>
    </source>
</evidence>
<dbReference type="Proteomes" id="UP000199666">
    <property type="component" value="Unassembled WGS sequence"/>
</dbReference>
<keyword evidence="3" id="KW-1185">Reference proteome</keyword>
<organism evidence="2 3">
    <name type="scientific">Pedobacter insulae</name>
    <dbReference type="NCBI Taxonomy" id="414048"/>
    <lineage>
        <taxon>Bacteria</taxon>
        <taxon>Pseudomonadati</taxon>
        <taxon>Bacteroidota</taxon>
        <taxon>Sphingobacteriia</taxon>
        <taxon>Sphingobacteriales</taxon>
        <taxon>Sphingobacteriaceae</taxon>
        <taxon>Pedobacter</taxon>
    </lineage>
</organism>
<accession>A0A1I2TSV5</accession>
<dbReference type="STRING" id="414048.SAMN04489864_101572"/>
<dbReference type="AlphaFoldDB" id="A0A1I2TSV5"/>
<proteinExistence type="predicted"/>
<dbReference type="InterPro" id="IPR034660">
    <property type="entry name" value="DinB/YfiT-like"/>
</dbReference>
<dbReference type="EMBL" id="FOPP01000001">
    <property type="protein sequence ID" value="SFG67938.1"/>
    <property type="molecule type" value="Genomic_DNA"/>
</dbReference>
<dbReference type="RefSeq" id="WP_090992035.1">
    <property type="nucleotide sequence ID" value="NZ_FOPP01000001.1"/>
</dbReference>
<dbReference type="Gene3D" id="1.20.120.450">
    <property type="entry name" value="dinb family like domain"/>
    <property type="match status" value="1"/>
</dbReference>
<reference evidence="2 3" key="1">
    <citation type="submission" date="2016-10" db="EMBL/GenBank/DDBJ databases">
        <authorList>
            <person name="de Groot N.N."/>
        </authorList>
    </citation>
    <scope>NUCLEOTIDE SEQUENCE [LARGE SCALE GENOMIC DNA]</scope>
    <source>
        <strain evidence="2 3">DSM 18684</strain>
    </source>
</reference>